<sequence length="28" mass="3201">MNMNETIISIAAQLGWVVTARYKENSIF</sequence>
<reference evidence="1" key="1">
    <citation type="journal article" date="2012" name="PLoS ONE">
        <title>Gene sets for utilization of primary and secondary nutrition supplies in the distal gut of endangered iberian lynx.</title>
        <authorList>
            <person name="Alcaide M."/>
            <person name="Messina E."/>
            <person name="Richter M."/>
            <person name="Bargiela R."/>
            <person name="Peplies J."/>
            <person name="Huws S.A."/>
            <person name="Newbold C.J."/>
            <person name="Golyshin P.N."/>
            <person name="Simon M.A."/>
            <person name="Lopez G."/>
            <person name="Yakimov M.M."/>
            <person name="Ferrer M."/>
        </authorList>
    </citation>
    <scope>NUCLEOTIDE SEQUENCE</scope>
</reference>
<dbReference type="AlphaFoldDB" id="J9G1S6"/>
<dbReference type="EMBL" id="AMCI01003076">
    <property type="protein sequence ID" value="EJX01157.1"/>
    <property type="molecule type" value="Genomic_DNA"/>
</dbReference>
<feature type="non-terminal residue" evidence="1">
    <location>
        <position position="28"/>
    </location>
</feature>
<evidence type="ECO:0000313" key="1">
    <source>
        <dbReference type="EMBL" id="EJX01157.1"/>
    </source>
</evidence>
<accession>J9G1S6</accession>
<organism evidence="1">
    <name type="scientific">gut metagenome</name>
    <dbReference type="NCBI Taxonomy" id="749906"/>
    <lineage>
        <taxon>unclassified sequences</taxon>
        <taxon>metagenomes</taxon>
        <taxon>organismal metagenomes</taxon>
    </lineage>
</organism>
<proteinExistence type="predicted"/>
<comment type="caution">
    <text evidence="1">The sequence shown here is derived from an EMBL/GenBank/DDBJ whole genome shotgun (WGS) entry which is preliminary data.</text>
</comment>
<protein>
    <submittedName>
        <fullName evidence="1">Uncharacterized protein</fullName>
    </submittedName>
</protein>
<name>J9G1S6_9ZZZZ</name>
<gene>
    <name evidence="1" type="ORF">EVA_10734</name>
</gene>